<dbReference type="Proteomes" id="UP001362999">
    <property type="component" value="Unassembled WGS sequence"/>
</dbReference>
<feature type="compositionally biased region" description="Basic and acidic residues" evidence="1">
    <location>
        <begin position="69"/>
        <end position="80"/>
    </location>
</feature>
<dbReference type="Pfam" id="PF04081">
    <property type="entry name" value="DNA_pol_delta_4"/>
    <property type="match status" value="1"/>
</dbReference>
<gene>
    <name evidence="2" type="ORF">R3P38DRAFT_2859679</name>
</gene>
<accession>A0AAW0DJ40</accession>
<keyword evidence="3" id="KW-1185">Reference proteome</keyword>
<dbReference type="GO" id="GO:0043625">
    <property type="term" value="C:delta DNA polymerase complex"/>
    <property type="evidence" value="ECO:0007669"/>
    <property type="project" value="TreeGrafter"/>
</dbReference>
<dbReference type="GO" id="GO:0000731">
    <property type="term" value="P:DNA synthesis involved in DNA repair"/>
    <property type="evidence" value="ECO:0007669"/>
    <property type="project" value="InterPro"/>
</dbReference>
<proteinExistence type="predicted"/>
<dbReference type="AlphaFoldDB" id="A0AAW0DJ40"/>
<dbReference type="InterPro" id="IPR007218">
    <property type="entry name" value="DNA_pol_delta_4"/>
</dbReference>
<dbReference type="PANTHER" id="PTHR14303">
    <property type="entry name" value="DNA POLYMERASE DELTA SUBUNIT 4"/>
    <property type="match status" value="1"/>
</dbReference>
<reference evidence="2 3" key="1">
    <citation type="journal article" date="2024" name="J Genomics">
        <title>Draft genome sequencing and assembly of Favolaschia claudopus CIRM-BRFM 2984 isolated from oak limbs.</title>
        <authorList>
            <person name="Navarro D."/>
            <person name="Drula E."/>
            <person name="Chaduli D."/>
            <person name="Cazenave R."/>
            <person name="Ahrendt S."/>
            <person name="Wang J."/>
            <person name="Lipzen A."/>
            <person name="Daum C."/>
            <person name="Barry K."/>
            <person name="Grigoriev I.V."/>
            <person name="Favel A."/>
            <person name="Rosso M.N."/>
            <person name="Martin F."/>
        </authorList>
    </citation>
    <scope>NUCLEOTIDE SEQUENCE [LARGE SCALE GENOMIC DNA]</scope>
    <source>
        <strain evidence="2 3">CIRM-BRFM 2984</strain>
    </source>
</reference>
<evidence type="ECO:0000313" key="2">
    <source>
        <dbReference type="EMBL" id="KAK7052312.1"/>
    </source>
</evidence>
<evidence type="ECO:0000256" key="1">
    <source>
        <dbReference type="SAM" id="MobiDB-lite"/>
    </source>
</evidence>
<dbReference type="EMBL" id="JAWWNJ010000007">
    <property type="protein sequence ID" value="KAK7052312.1"/>
    <property type="molecule type" value="Genomic_DNA"/>
</dbReference>
<dbReference type="PANTHER" id="PTHR14303:SF0">
    <property type="entry name" value="DNA POLYMERASE DELTA SUBUNIT 4"/>
    <property type="match status" value="1"/>
</dbReference>
<organism evidence="2 3">
    <name type="scientific">Favolaschia claudopus</name>
    <dbReference type="NCBI Taxonomy" id="2862362"/>
    <lineage>
        <taxon>Eukaryota</taxon>
        <taxon>Fungi</taxon>
        <taxon>Dikarya</taxon>
        <taxon>Basidiomycota</taxon>
        <taxon>Agaricomycotina</taxon>
        <taxon>Agaricomycetes</taxon>
        <taxon>Agaricomycetidae</taxon>
        <taxon>Agaricales</taxon>
        <taxon>Marasmiineae</taxon>
        <taxon>Mycenaceae</taxon>
        <taxon>Favolaschia</taxon>
    </lineage>
</organism>
<comment type="caution">
    <text evidence="2">The sequence shown here is derived from an EMBL/GenBank/DDBJ whole genome shotgun (WGS) entry which is preliminary data.</text>
</comment>
<protein>
    <submittedName>
        <fullName evidence="2">DNA polymerase delta subunit 4</fullName>
    </submittedName>
</protein>
<feature type="region of interest" description="Disordered" evidence="1">
    <location>
        <begin position="1"/>
        <end position="86"/>
    </location>
</feature>
<name>A0AAW0DJ40_9AGAR</name>
<dbReference type="GO" id="GO:0006261">
    <property type="term" value="P:DNA-templated DNA replication"/>
    <property type="evidence" value="ECO:0007669"/>
    <property type="project" value="TreeGrafter"/>
</dbReference>
<evidence type="ECO:0000313" key="3">
    <source>
        <dbReference type="Proteomes" id="UP001362999"/>
    </source>
</evidence>
<feature type="compositionally biased region" description="Acidic residues" evidence="1">
    <location>
        <begin position="46"/>
        <end position="68"/>
    </location>
</feature>
<feature type="compositionally biased region" description="Polar residues" evidence="1">
    <location>
        <begin position="1"/>
        <end position="31"/>
    </location>
</feature>
<dbReference type="GO" id="GO:0003887">
    <property type="term" value="F:DNA-directed DNA polymerase activity"/>
    <property type="evidence" value="ECO:0007669"/>
    <property type="project" value="TreeGrafter"/>
</dbReference>
<sequence>MPKTPKNNASLKQSTLSFSASKRTASGTQKVPQRGPSISRRTIDIDRDEIEVDDVELSSDDEDEIEFVDSDREEPPEKKSRTMKSKSTVTLIKAVRPREEATSTVRAPLDQLNQKDKRWSNLFSDADSKRGKVVKPIHGENQDKFHNALRLFDLSYEYGPCVGVTRLQRWERAEKMGLNPPLEIHDILTSAPGQKEISYTMSVFHDQV</sequence>